<evidence type="ECO:0000313" key="2">
    <source>
        <dbReference type="EMBL" id="UMM14327.1"/>
    </source>
</evidence>
<keyword evidence="1" id="KW-0472">Membrane</keyword>
<name>A0AAE9J587_CAEBR</name>
<proteinExistence type="predicted"/>
<sequence>MNSTPAYNMNSTRTYLTGRFTLGIFIGILFVAIIIAFCIHVRMDFIREKKRRSGKVCMIPSGPKKSEV</sequence>
<keyword evidence="1" id="KW-1133">Transmembrane helix</keyword>
<keyword evidence="1" id="KW-0812">Transmembrane</keyword>
<protein>
    <submittedName>
        <fullName evidence="2">Uncharacterized protein</fullName>
    </submittedName>
</protein>
<accession>A0AAE9J587</accession>
<dbReference type="EMBL" id="CP092620">
    <property type="protein sequence ID" value="UMM14327.1"/>
    <property type="molecule type" value="Genomic_DNA"/>
</dbReference>
<dbReference type="AlphaFoldDB" id="A0AAE9J587"/>
<keyword evidence="3" id="KW-1185">Reference proteome</keyword>
<organism evidence="2 3">
    <name type="scientific">Caenorhabditis briggsae</name>
    <dbReference type="NCBI Taxonomy" id="6238"/>
    <lineage>
        <taxon>Eukaryota</taxon>
        <taxon>Metazoa</taxon>
        <taxon>Ecdysozoa</taxon>
        <taxon>Nematoda</taxon>
        <taxon>Chromadorea</taxon>
        <taxon>Rhabditida</taxon>
        <taxon>Rhabditina</taxon>
        <taxon>Rhabditomorpha</taxon>
        <taxon>Rhabditoidea</taxon>
        <taxon>Rhabditidae</taxon>
        <taxon>Peloderinae</taxon>
        <taxon>Caenorhabditis</taxon>
    </lineage>
</organism>
<evidence type="ECO:0000256" key="1">
    <source>
        <dbReference type="SAM" id="Phobius"/>
    </source>
</evidence>
<evidence type="ECO:0000313" key="3">
    <source>
        <dbReference type="Proteomes" id="UP000829354"/>
    </source>
</evidence>
<gene>
    <name evidence="2" type="ORF">L5515_002173</name>
</gene>
<reference evidence="2 3" key="1">
    <citation type="submission" date="2022-04" db="EMBL/GenBank/DDBJ databases">
        <title>Chromosome-level reference genomes for two strains of Caenorhabditis briggsae: an improved platform for comparative genomics.</title>
        <authorList>
            <person name="Stevens L."/>
            <person name="Andersen E."/>
        </authorList>
    </citation>
    <scope>NUCLEOTIDE SEQUENCE [LARGE SCALE GENOMIC DNA]</scope>
    <source>
        <strain evidence="2">VX34</strain>
        <tissue evidence="2">Whole-organism</tissue>
    </source>
</reference>
<feature type="transmembrane region" description="Helical" evidence="1">
    <location>
        <begin position="20"/>
        <end position="41"/>
    </location>
</feature>
<dbReference type="Proteomes" id="UP000829354">
    <property type="component" value="Chromosome I"/>
</dbReference>